<dbReference type="CDD" id="cd06193">
    <property type="entry name" value="siderophore_interacting"/>
    <property type="match status" value="1"/>
</dbReference>
<dbReference type="Gene3D" id="3.40.50.80">
    <property type="entry name" value="Nucleotide-binding domain of ferredoxin-NADP reductase (FNR) module"/>
    <property type="match status" value="1"/>
</dbReference>
<dbReference type="InterPro" id="IPR007037">
    <property type="entry name" value="SIP_rossman_dom"/>
</dbReference>
<dbReference type="InterPro" id="IPR017927">
    <property type="entry name" value="FAD-bd_FR_type"/>
</dbReference>
<gene>
    <name evidence="3" type="ORF">MFU01_42610</name>
    <name evidence="4" type="ORF">SAMN05443572_105478</name>
</gene>
<evidence type="ECO:0000313" key="6">
    <source>
        <dbReference type="Proteomes" id="UP000321514"/>
    </source>
</evidence>
<organism evidence="3 6">
    <name type="scientific">Myxococcus fulvus</name>
    <dbReference type="NCBI Taxonomy" id="33"/>
    <lineage>
        <taxon>Bacteria</taxon>
        <taxon>Pseudomonadati</taxon>
        <taxon>Myxococcota</taxon>
        <taxon>Myxococcia</taxon>
        <taxon>Myxococcales</taxon>
        <taxon>Cystobacterineae</taxon>
        <taxon>Myxococcaceae</taxon>
        <taxon>Myxococcus</taxon>
    </lineage>
</organism>
<proteinExistence type="inferred from homology"/>
<evidence type="ECO:0000256" key="1">
    <source>
        <dbReference type="ARBA" id="ARBA00035644"/>
    </source>
</evidence>
<name>A0A511T4X5_MYXFU</name>
<dbReference type="Proteomes" id="UP000321514">
    <property type="component" value="Unassembled WGS sequence"/>
</dbReference>
<accession>A0A511T4X5</accession>
<dbReference type="Gene3D" id="2.40.30.10">
    <property type="entry name" value="Translation factors"/>
    <property type="match status" value="1"/>
</dbReference>
<dbReference type="SUPFAM" id="SSF63380">
    <property type="entry name" value="Riboflavin synthase domain-like"/>
    <property type="match status" value="1"/>
</dbReference>
<dbReference type="PANTHER" id="PTHR30157:SF0">
    <property type="entry name" value="NADPH-DEPENDENT FERRIC-CHELATE REDUCTASE"/>
    <property type="match status" value="1"/>
</dbReference>
<dbReference type="GO" id="GO:0016491">
    <property type="term" value="F:oxidoreductase activity"/>
    <property type="evidence" value="ECO:0007669"/>
    <property type="project" value="InterPro"/>
</dbReference>
<evidence type="ECO:0000259" key="2">
    <source>
        <dbReference type="PROSITE" id="PS51384"/>
    </source>
</evidence>
<dbReference type="Proteomes" id="UP000183760">
    <property type="component" value="Unassembled WGS sequence"/>
</dbReference>
<dbReference type="PANTHER" id="PTHR30157">
    <property type="entry name" value="FERRIC REDUCTASE, NADPH-DEPENDENT"/>
    <property type="match status" value="1"/>
</dbReference>
<comment type="caution">
    <text evidence="3">The sequence shown here is derived from an EMBL/GenBank/DDBJ whole genome shotgun (WGS) entry which is preliminary data.</text>
</comment>
<evidence type="ECO:0000313" key="3">
    <source>
        <dbReference type="EMBL" id="GEN09224.1"/>
    </source>
</evidence>
<dbReference type="STRING" id="1334629.MFUL124B02_27670"/>
<dbReference type="InterPro" id="IPR013113">
    <property type="entry name" value="SIP_FAD-bd"/>
</dbReference>
<sequence>MASGQGIIGGLLGRLFFREATVERVREVSPHFRWVEWVGDGLRDVAWSPGDKVQVYLPGEGMRTYTPLGWDAALGATRFLVYLHGDGPGAAWGRAIKPGDRCQFFGPRGSIDLKSLRGPVVLFGDETSFAVAHTLRNLRVSTADVEYVFEVSSRAESESVLTELGLPGAAVVERQAADAHAKEVASRVRAALERRPGAQLVLTGRARSIQALRATLRESGAPHAGQKVKAYWADGKRGLD</sequence>
<dbReference type="Pfam" id="PF08021">
    <property type="entry name" value="FAD_binding_9"/>
    <property type="match status" value="1"/>
</dbReference>
<dbReference type="PROSITE" id="PS51384">
    <property type="entry name" value="FAD_FR"/>
    <property type="match status" value="1"/>
</dbReference>
<reference evidence="4 5" key="1">
    <citation type="submission" date="2016-10" db="EMBL/GenBank/DDBJ databases">
        <authorList>
            <person name="Varghese N."/>
            <person name="Submissions S."/>
        </authorList>
    </citation>
    <scope>NUCLEOTIDE SEQUENCE [LARGE SCALE GENOMIC DNA]</scope>
    <source>
        <strain evidence="4 5">DSM 16525</strain>
    </source>
</reference>
<dbReference type="RefSeq" id="WP_074955385.1">
    <property type="nucleotide sequence ID" value="NZ_BJXR01000033.1"/>
</dbReference>
<dbReference type="EMBL" id="BJXR01000033">
    <property type="protein sequence ID" value="GEN09224.1"/>
    <property type="molecule type" value="Genomic_DNA"/>
</dbReference>
<dbReference type="EMBL" id="FOIB01000005">
    <property type="protein sequence ID" value="SEU16503.1"/>
    <property type="molecule type" value="Genomic_DNA"/>
</dbReference>
<feature type="domain" description="FAD-binding FR-type" evidence="2">
    <location>
        <begin position="15"/>
        <end position="114"/>
    </location>
</feature>
<dbReference type="AlphaFoldDB" id="A0A511T4X5"/>
<evidence type="ECO:0000313" key="4">
    <source>
        <dbReference type="EMBL" id="SEU16503.1"/>
    </source>
</evidence>
<evidence type="ECO:0000313" key="5">
    <source>
        <dbReference type="Proteomes" id="UP000183760"/>
    </source>
</evidence>
<dbReference type="Pfam" id="PF04954">
    <property type="entry name" value="SIP"/>
    <property type="match status" value="1"/>
</dbReference>
<dbReference type="InterPro" id="IPR039374">
    <property type="entry name" value="SIP_fam"/>
</dbReference>
<dbReference type="InterPro" id="IPR039261">
    <property type="entry name" value="FNR_nucleotide-bd"/>
</dbReference>
<protein>
    <submittedName>
        <fullName evidence="4">NADPH-dependent ferric siderophore reductase, contains FAD-binding and SIP domains</fullName>
    </submittedName>
</protein>
<dbReference type="OrthoDB" id="9814826at2"/>
<reference evidence="3 6" key="2">
    <citation type="submission" date="2019-07" db="EMBL/GenBank/DDBJ databases">
        <title>Whole genome shotgun sequence of Myxococcus fulvus NBRC 100333.</title>
        <authorList>
            <person name="Hosoyama A."/>
            <person name="Uohara A."/>
            <person name="Ohji S."/>
            <person name="Ichikawa N."/>
        </authorList>
    </citation>
    <scope>NUCLEOTIDE SEQUENCE [LARGE SCALE GENOMIC DNA]</scope>
    <source>
        <strain evidence="3 6">NBRC 100333</strain>
    </source>
</reference>
<dbReference type="InterPro" id="IPR017938">
    <property type="entry name" value="Riboflavin_synthase-like_b-brl"/>
</dbReference>
<keyword evidence="5" id="KW-1185">Reference proteome</keyword>
<comment type="similarity">
    <text evidence="1">Belongs to the SIP oxidoreductase family.</text>
</comment>